<reference evidence="1 2" key="1">
    <citation type="journal article" date="2019" name="Commun. Biol.">
        <title>The bagworm genome reveals a unique fibroin gene that provides high tensile strength.</title>
        <authorList>
            <person name="Kono N."/>
            <person name="Nakamura H."/>
            <person name="Ohtoshi R."/>
            <person name="Tomita M."/>
            <person name="Numata K."/>
            <person name="Arakawa K."/>
        </authorList>
    </citation>
    <scope>NUCLEOTIDE SEQUENCE [LARGE SCALE GENOMIC DNA]</scope>
</reference>
<accession>A0A4C1TGW6</accession>
<organism evidence="1 2">
    <name type="scientific">Eumeta variegata</name>
    <name type="common">Bagworm moth</name>
    <name type="synonym">Eumeta japonica</name>
    <dbReference type="NCBI Taxonomy" id="151549"/>
    <lineage>
        <taxon>Eukaryota</taxon>
        <taxon>Metazoa</taxon>
        <taxon>Ecdysozoa</taxon>
        <taxon>Arthropoda</taxon>
        <taxon>Hexapoda</taxon>
        <taxon>Insecta</taxon>
        <taxon>Pterygota</taxon>
        <taxon>Neoptera</taxon>
        <taxon>Endopterygota</taxon>
        <taxon>Lepidoptera</taxon>
        <taxon>Glossata</taxon>
        <taxon>Ditrysia</taxon>
        <taxon>Tineoidea</taxon>
        <taxon>Psychidae</taxon>
        <taxon>Oiketicinae</taxon>
        <taxon>Eumeta</taxon>
    </lineage>
</organism>
<sequence length="137" mass="15170">MEYTMQCIPELFNFILAVGSRHRSAHRKHTIINSMASVLPPYARLCAAAVSLLLGRIGRRSGREIARSALSLARSAQAERDMFLRAFRSVELRACMSVCGAAQCILRGDSQPACVRAGYVLRLSHRLHVEPAHGFYA</sequence>
<protein>
    <submittedName>
        <fullName evidence="1">Uncharacterized protein</fullName>
    </submittedName>
</protein>
<keyword evidence="2" id="KW-1185">Reference proteome</keyword>
<dbReference type="EMBL" id="BGZK01000057">
    <property type="protein sequence ID" value="GBP13446.1"/>
    <property type="molecule type" value="Genomic_DNA"/>
</dbReference>
<dbReference type="Proteomes" id="UP000299102">
    <property type="component" value="Unassembled WGS sequence"/>
</dbReference>
<proteinExistence type="predicted"/>
<name>A0A4C1TGW6_EUMVA</name>
<evidence type="ECO:0000313" key="2">
    <source>
        <dbReference type="Proteomes" id="UP000299102"/>
    </source>
</evidence>
<comment type="caution">
    <text evidence="1">The sequence shown here is derived from an EMBL/GenBank/DDBJ whole genome shotgun (WGS) entry which is preliminary data.</text>
</comment>
<dbReference type="AlphaFoldDB" id="A0A4C1TGW6"/>
<gene>
    <name evidence="1" type="ORF">EVAR_4201_1</name>
</gene>
<evidence type="ECO:0000313" key="1">
    <source>
        <dbReference type="EMBL" id="GBP13446.1"/>
    </source>
</evidence>